<gene>
    <name evidence="1" type="ORF">LCGC14_0204400</name>
</gene>
<comment type="caution">
    <text evidence="1">The sequence shown here is derived from an EMBL/GenBank/DDBJ whole genome shotgun (WGS) entry which is preliminary data.</text>
</comment>
<sequence>MPTVRRPYQPVWLLCVLTTVFALAGCQKPWELYDPDALAEADKLLVMPATGAPGPHGPNAGPVETGLLITAIDQLGRFDVEGPGRMRAAFKSLDTGPAEWSPNAQSDLTGQFDADLLVIAEVFDFRPLVVHRHSDYWISERNWTESSFIVGVTVRIVDPVRGQLIYRGNGSAKSETGYGQAMTQATDLALEGLRQFVANNPVRKTPPAQEAAP</sequence>
<reference evidence="1" key="1">
    <citation type="journal article" date="2015" name="Nature">
        <title>Complex archaea that bridge the gap between prokaryotes and eukaryotes.</title>
        <authorList>
            <person name="Spang A."/>
            <person name="Saw J.H."/>
            <person name="Jorgensen S.L."/>
            <person name="Zaremba-Niedzwiedzka K."/>
            <person name="Martijn J."/>
            <person name="Lind A.E."/>
            <person name="van Eijk R."/>
            <person name="Schleper C."/>
            <person name="Guy L."/>
            <person name="Ettema T.J."/>
        </authorList>
    </citation>
    <scope>NUCLEOTIDE SEQUENCE</scope>
</reference>
<name>A0A0F9X295_9ZZZZ</name>
<dbReference type="PROSITE" id="PS51257">
    <property type="entry name" value="PROKAR_LIPOPROTEIN"/>
    <property type="match status" value="1"/>
</dbReference>
<evidence type="ECO:0008006" key="2">
    <source>
        <dbReference type="Google" id="ProtNLM"/>
    </source>
</evidence>
<organism evidence="1">
    <name type="scientific">marine sediment metagenome</name>
    <dbReference type="NCBI Taxonomy" id="412755"/>
    <lineage>
        <taxon>unclassified sequences</taxon>
        <taxon>metagenomes</taxon>
        <taxon>ecological metagenomes</taxon>
    </lineage>
</organism>
<dbReference type="EMBL" id="LAZR01000091">
    <property type="protein sequence ID" value="KKN92911.1"/>
    <property type="molecule type" value="Genomic_DNA"/>
</dbReference>
<evidence type="ECO:0000313" key="1">
    <source>
        <dbReference type="EMBL" id="KKN92911.1"/>
    </source>
</evidence>
<dbReference type="AlphaFoldDB" id="A0A0F9X295"/>
<dbReference type="Gene3D" id="3.40.50.10610">
    <property type="entry name" value="ABC-type transport auxiliary lipoprotein component"/>
    <property type="match status" value="1"/>
</dbReference>
<protein>
    <recommendedName>
        <fullName evidence="2">ABC-type transport auxiliary lipoprotein component domain-containing protein</fullName>
    </recommendedName>
</protein>
<proteinExistence type="predicted"/>
<accession>A0A0F9X295</accession>